<accession>A0ACC2S9V6</accession>
<sequence length="490" mass="56216">MISILAAFTLSIGLSWWIYNVAYSIFFSPLREIPSPLVFQLFPLYHKYLLGNGSAPFVCHKYYLRYGPVFRVGWRRVLFVDQEAVSTIHGTYQFNKASSYNGFSYFGENVFSTRSRAFHTKRKRHISPAFTRANIERMVPLVESAGIAPLFKNFDQAIDRNKPIDLYRQFHRMAYDVIGEIALGHSLRMLETGDLTAFRLIQKVGAYAMLTIFLPFLQGFKCGVAEQLREFHQDLLKTYFSDPSHSKKKQRILDHYATAQDLETGAVLSKEEILAETNIILFAGTDTTSVSLLWFNYLLMKHPEVETKVLDELKTLLKENVIDSSELIPYHLCQKLVYLDAALKESMRILPPAPNMPFRVVPSTGATIMGHYLPPETECAVPIYSLHNSPEHWTEPERFLPERWLTSEINEEGKPMKKLISLPNYMPFLIGPRACLGKNLAWMELVLTLTNTLARYKFTLIDKKIPVLTCLPILRPVDSTLPVSISRRDF</sequence>
<evidence type="ECO:0000313" key="2">
    <source>
        <dbReference type="Proteomes" id="UP001165960"/>
    </source>
</evidence>
<evidence type="ECO:0000313" key="1">
    <source>
        <dbReference type="EMBL" id="KAJ9059184.1"/>
    </source>
</evidence>
<proteinExistence type="predicted"/>
<gene>
    <name evidence="1" type="ORF">DSO57_1005106</name>
</gene>
<keyword evidence="2" id="KW-1185">Reference proteome</keyword>
<name>A0ACC2S9V6_9FUNG</name>
<dbReference type="EMBL" id="QTSX02005693">
    <property type="protein sequence ID" value="KAJ9059184.1"/>
    <property type="molecule type" value="Genomic_DNA"/>
</dbReference>
<reference evidence="1" key="1">
    <citation type="submission" date="2022-04" db="EMBL/GenBank/DDBJ databases">
        <title>Genome of the entomopathogenic fungus Entomophthora muscae.</title>
        <authorList>
            <person name="Elya C."/>
            <person name="Lovett B.R."/>
            <person name="Lee E."/>
            <person name="Macias A.M."/>
            <person name="Hajek A.E."/>
            <person name="De Bivort B.L."/>
            <person name="Kasson M.T."/>
            <person name="De Fine Licht H.H."/>
            <person name="Stajich J.E."/>
        </authorList>
    </citation>
    <scope>NUCLEOTIDE SEQUENCE</scope>
    <source>
        <strain evidence="1">Berkeley</strain>
    </source>
</reference>
<dbReference type="Proteomes" id="UP001165960">
    <property type="component" value="Unassembled WGS sequence"/>
</dbReference>
<protein>
    <submittedName>
        <fullName evidence="1">Uncharacterized protein</fullName>
    </submittedName>
</protein>
<comment type="caution">
    <text evidence="1">The sequence shown here is derived from an EMBL/GenBank/DDBJ whole genome shotgun (WGS) entry which is preliminary data.</text>
</comment>
<organism evidence="1 2">
    <name type="scientific">Entomophthora muscae</name>
    <dbReference type="NCBI Taxonomy" id="34485"/>
    <lineage>
        <taxon>Eukaryota</taxon>
        <taxon>Fungi</taxon>
        <taxon>Fungi incertae sedis</taxon>
        <taxon>Zoopagomycota</taxon>
        <taxon>Entomophthoromycotina</taxon>
        <taxon>Entomophthoromycetes</taxon>
        <taxon>Entomophthorales</taxon>
        <taxon>Entomophthoraceae</taxon>
        <taxon>Entomophthora</taxon>
    </lineage>
</organism>